<dbReference type="AlphaFoldDB" id="F0SIW4"/>
<dbReference type="Gene3D" id="3.20.20.60">
    <property type="entry name" value="Phosphoenolpyruvate-binding domains"/>
    <property type="match status" value="1"/>
</dbReference>
<keyword evidence="3" id="KW-0456">Lyase</keyword>
<organism evidence="5 6">
    <name type="scientific">Rubinisphaera brasiliensis (strain ATCC 49424 / DSM 5305 / JCM 21570 / IAM 15109 / NBRC 103401 / IFAM 1448)</name>
    <name type="common">Planctomyces brasiliensis</name>
    <dbReference type="NCBI Taxonomy" id="756272"/>
    <lineage>
        <taxon>Bacteria</taxon>
        <taxon>Pseudomonadati</taxon>
        <taxon>Planctomycetota</taxon>
        <taxon>Planctomycetia</taxon>
        <taxon>Planctomycetales</taxon>
        <taxon>Planctomycetaceae</taxon>
        <taxon>Rubinisphaera</taxon>
    </lineage>
</organism>
<sequence length="266" mass="28797">MTPAIPPDRSIKQRLAAGDRLNVFFLGRSFHPNQIEMYALQGGFDGFWIDHEHSGFTVEQMELASRAGRACGFDCFVRVAPTDYALVTRCLESGAGGVMAAQISSPEEAEEFVKWAKFAPRGNRGLNGGGFDGQFGMLTLEEFARQANERSFVAIQIETVAAVDCCDEIAAIDGVDHLFIGPADLSQAYGVTGQTMHPQLTAAVSKVAEACRKHGKTFGAVTFAPDHATMLQEQGCSLISMTSDARTFQEGIATIKQKFGVQFADR</sequence>
<dbReference type="InterPro" id="IPR015813">
    <property type="entry name" value="Pyrv/PenolPyrv_kinase-like_dom"/>
</dbReference>
<comment type="similarity">
    <text evidence="1">Belongs to the HpcH/HpaI aldolase family.</text>
</comment>
<evidence type="ECO:0000256" key="1">
    <source>
        <dbReference type="ARBA" id="ARBA00005568"/>
    </source>
</evidence>
<dbReference type="RefSeq" id="WP_013630518.1">
    <property type="nucleotide sequence ID" value="NC_015174.1"/>
</dbReference>
<dbReference type="PANTHER" id="PTHR30502:SF0">
    <property type="entry name" value="PHOSPHOENOLPYRUVATE CARBOXYLASE FAMILY PROTEIN"/>
    <property type="match status" value="1"/>
</dbReference>
<evidence type="ECO:0000259" key="4">
    <source>
        <dbReference type="Pfam" id="PF03328"/>
    </source>
</evidence>
<dbReference type="STRING" id="756272.Plabr_4240"/>
<dbReference type="GO" id="GO:0016832">
    <property type="term" value="F:aldehyde-lyase activity"/>
    <property type="evidence" value="ECO:0007669"/>
    <property type="project" value="TreeGrafter"/>
</dbReference>
<dbReference type="EMBL" id="CP002546">
    <property type="protein sequence ID" value="ADY61813.1"/>
    <property type="molecule type" value="Genomic_DNA"/>
</dbReference>
<evidence type="ECO:0000256" key="3">
    <source>
        <dbReference type="ARBA" id="ARBA00023239"/>
    </source>
</evidence>
<proteinExistence type="inferred from homology"/>
<feature type="domain" description="HpcH/HpaI aldolase/citrate lyase" evidence="4">
    <location>
        <begin position="31"/>
        <end position="248"/>
    </location>
</feature>
<dbReference type="GO" id="GO:0005737">
    <property type="term" value="C:cytoplasm"/>
    <property type="evidence" value="ECO:0007669"/>
    <property type="project" value="TreeGrafter"/>
</dbReference>
<protein>
    <submittedName>
        <fullName evidence="5">HpcH/HpaI aldolase</fullName>
    </submittedName>
</protein>
<accession>F0SIW4</accession>
<dbReference type="Proteomes" id="UP000006860">
    <property type="component" value="Chromosome"/>
</dbReference>
<keyword evidence="6" id="KW-1185">Reference proteome</keyword>
<dbReference type="InterPro" id="IPR040442">
    <property type="entry name" value="Pyrv_kinase-like_dom_sf"/>
</dbReference>
<dbReference type="PANTHER" id="PTHR30502">
    <property type="entry name" value="2-KETO-3-DEOXY-L-RHAMNONATE ALDOLASE"/>
    <property type="match status" value="1"/>
</dbReference>
<dbReference type="SUPFAM" id="SSF51621">
    <property type="entry name" value="Phosphoenolpyruvate/pyruvate domain"/>
    <property type="match status" value="1"/>
</dbReference>
<gene>
    <name evidence="5" type="ordered locus">Plabr_4240</name>
</gene>
<dbReference type="InterPro" id="IPR005000">
    <property type="entry name" value="Aldolase/citrate-lyase_domain"/>
</dbReference>
<dbReference type="KEGG" id="pbs:Plabr_4240"/>
<name>F0SIW4_RUBBR</name>
<dbReference type="InterPro" id="IPR050251">
    <property type="entry name" value="HpcH-HpaI_aldolase"/>
</dbReference>
<evidence type="ECO:0000313" key="5">
    <source>
        <dbReference type="EMBL" id="ADY61813.1"/>
    </source>
</evidence>
<dbReference type="eggNOG" id="COG3836">
    <property type="taxonomic scope" value="Bacteria"/>
</dbReference>
<reference evidence="6" key="1">
    <citation type="submission" date="2011-02" db="EMBL/GenBank/DDBJ databases">
        <title>The complete genome of Planctomyces brasiliensis DSM 5305.</title>
        <authorList>
            <person name="Lucas S."/>
            <person name="Copeland A."/>
            <person name="Lapidus A."/>
            <person name="Bruce D."/>
            <person name="Goodwin L."/>
            <person name="Pitluck S."/>
            <person name="Kyrpides N."/>
            <person name="Mavromatis K."/>
            <person name="Pagani I."/>
            <person name="Ivanova N."/>
            <person name="Ovchinnikova G."/>
            <person name="Lu M."/>
            <person name="Detter J.C."/>
            <person name="Han C."/>
            <person name="Land M."/>
            <person name="Hauser L."/>
            <person name="Markowitz V."/>
            <person name="Cheng J.-F."/>
            <person name="Hugenholtz P."/>
            <person name="Woyke T."/>
            <person name="Wu D."/>
            <person name="Tindall B."/>
            <person name="Pomrenke H.G."/>
            <person name="Brambilla E."/>
            <person name="Klenk H.-P."/>
            <person name="Eisen J.A."/>
        </authorList>
    </citation>
    <scope>NUCLEOTIDE SEQUENCE [LARGE SCALE GENOMIC DNA]</scope>
    <source>
        <strain evidence="6">ATCC 49424 / DSM 5305 / JCM 21570 / NBRC 103401 / IFAM 1448</strain>
    </source>
</reference>
<dbReference type="GO" id="GO:0046872">
    <property type="term" value="F:metal ion binding"/>
    <property type="evidence" value="ECO:0007669"/>
    <property type="project" value="UniProtKB-KW"/>
</dbReference>
<dbReference type="HOGENOM" id="CLU_059964_4_1_0"/>
<dbReference type="Pfam" id="PF03328">
    <property type="entry name" value="HpcH_HpaI"/>
    <property type="match status" value="1"/>
</dbReference>
<evidence type="ECO:0000313" key="6">
    <source>
        <dbReference type="Proteomes" id="UP000006860"/>
    </source>
</evidence>
<keyword evidence="2" id="KW-0479">Metal-binding</keyword>
<dbReference type="OrthoDB" id="86160at2"/>
<evidence type="ECO:0000256" key="2">
    <source>
        <dbReference type="ARBA" id="ARBA00022723"/>
    </source>
</evidence>